<dbReference type="Proteomes" id="UP000071561">
    <property type="component" value="Chromosome"/>
</dbReference>
<protein>
    <submittedName>
        <fullName evidence="1">Uncharacterized protein</fullName>
    </submittedName>
</protein>
<dbReference type="RefSeq" id="WP_157287887.1">
    <property type="nucleotide sequence ID" value="NZ_CP014504.1"/>
</dbReference>
<proteinExistence type="predicted"/>
<dbReference type="PATRIC" id="fig|188932.3.peg.2737"/>
<sequence>MHKKKMYTIVLIVLAVFLSFLIRAYFRSESYFLSRLPEKYKGYPALNEKIKSSDYQIIPLFTGSRPRTIYRDSMTNNIIVERVEEFAPKQYEETTYSITYYRINSKGEPLDSLNETGSTAFGRPFNGHMLYEDTYSDYLKTGKHEKLPYKVINKDLAMNPEVLSNLTRELLSRADAVTVYEEDDPMTFIMSVSSEVYKMYIPKKSNINIPAEFEHNFHELLPVTDYSHQTGLKYYDWESPKSAITIDYFLKQHYQSGTYFSMAAAPATRPARWYGMGYFELKIGADNLKFKHPISYFSSKKSPSGGYYYNGEWGTLDLFNAHMSGMNILTVGFDNNHFHELDGCYLVVPLHPKNSS</sequence>
<dbReference type="AlphaFoldDB" id="A0A127VDY4"/>
<name>A0A127VDY4_9SPHI</name>
<dbReference type="EMBL" id="CP014504">
    <property type="protein sequence ID" value="AMP99514.1"/>
    <property type="molecule type" value="Genomic_DNA"/>
</dbReference>
<dbReference type="KEGG" id="pcm:AY601_2626"/>
<accession>A0A127VDY4</accession>
<organism evidence="1 2">
    <name type="scientific">Pedobacter cryoconitis</name>
    <dbReference type="NCBI Taxonomy" id="188932"/>
    <lineage>
        <taxon>Bacteria</taxon>
        <taxon>Pseudomonadati</taxon>
        <taxon>Bacteroidota</taxon>
        <taxon>Sphingobacteriia</taxon>
        <taxon>Sphingobacteriales</taxon>
        <taxon>Sphingobacteriaceae</taxon>
        <taxon>Pedobacter</taxon>
    </lineage>
</organism>
<dbReference type="OrthoDB" id="747022at2"/>
<evidence type="ECO:0000313" key="1">
    <source>
        <dbReference type="EMBL" id="AMP99514.1"/>
    </source>
</evidence>
<evidence type="ECO:0000313" key="2">
    <source>
        <dbReference type="Proteomes" id="UP000071561"/>
    </source>
</evidence>
<reference evidence="1 2" key="1">
    <citation type="submission" date="2016-03" db="EMBL/GenBank/DDBJ databases">
        <title>Complete genome sequence of Pedobacter cryoconitis PAMC 27485.</title>
        <authorList>
            <person name="Lee J."/>
            <person name="Kim O.-S."/>
        </authorList>
    </citation>
    <scope>NUCLEOTIDE SEQUENCE [LARGE SCALE GENOMIC DNA]</scope>
    <source>
        <strain evidence="1 2">PAMC 27485</strain>
    </source>
</reference>
<keyword evidence="2" id="KW-1185">Reference proteome</keyword>
<gene>
    <name evidence="1" type="ORF">AY601_2626</name>
</gene>